<reference evidence="2" key="1">
    <citation type="submission" date="2018-04" db="EMBL/GenBank/DDBJ databases">
        <title>Whole genome sequencing of Hypsizygus marmoreus.</title>
        <authorList>
            <person name="Choi I.-G."/>
            <person name="Min B."/>
            <person name="Kim J.-G."/>
            <person name="Kim S."/>
            <person name="Oh Y.-L."/>
            <person name="Kong W.-S."/>
            <person name="Park H."/>
            <person name="Jeong J."/>
            <person name="Song E.-S."/>
        </authorList>
    </citation>
    <scope>NUCLEOTIDE SEQUENCE [LARGE SCALE GENOMIC DNA]</scope>
    <source>
        <strain evidence="2">51987-8</strain>
    </source>
</reference>
<name>A0A369K870_HYPMA</name>
<protein>
    <submittedName>
        <fullName evidence="2">Uncharacterized protein</fullName>
    </submittedName>
</protein>
<feature type="region of interest" description="Disordered" evidence="1">
    <location>
        <begin position="61"/>
        <end position="80"/>
    </location>
</feature>
<dbReference type="EMBL" id="LUEZ02000013">
    <property type="protein sequence ID" value="RDB27984.1"/>
    <property type="molecule type" value="Genomic_DNA"/>
</dbReference>
<evidence type="ECO:0000256" key="1">
    <source>
        <dbReference type="SAM" id="MobiDB-lite"/>
    </source>
</evidence>
<dbReference type="OrthoDB" id="3021659at2759"/>
<accession>A0A369K870</accession>
<feature type="compositionally biased region" description="Low complexity" evidence="1">
    <location>
        <begin position="61"/>
        <end position="71"/>
    </location>
</feature>
<keyword evidence="3" id="KW-1185">Reference proteome</keyword>
<dbReference type="InParanoid" id="A0A369K870"/>
<comment type="caution">
    <text evidence="2">The sequence shown here is derived from an EMBL/GenBank/DDBJ whole genome shotgun (WGS) entry which is preliminary data.</text>
</comment>
<feature type="compositionally biased region" description="Polar residues" evidence="1">
    <location>
        <begin position="104"/>
        <end position="117"/>
    </location>
</feature>
<organism evidence="2 3">
    <name type="scientific">Hypsizygus marmoreus</name>
    <name type="common">White beech mushroom</name>
    <name type="synonym">Agaricus marmoreus</name>
    <dbReference type="NCBI Taxonomy" id="39966"/>
    <lineage>
        <taxon>Eukaryota</taxon>
        <taxon>Fungi</taxon>
        <taxon>Dikarya</taxon>
        <taxon>Basidiomycota</taxon>
        <taxon>Agaricomycotina</taxon>
        <taxon>Agaricomycetes</taxon>
        <taxon>Agaricomycetidae</taxon>
        <taxon>Agaricales</taxon>
        <taxon>Tricholomatineae</taxon>
        <taxon>Lyophyllaceae</taxon>
        <taxon>Hypsizygus</taxon>
    </lineage>
</organism>
<gene>
    <name evidence="2" type="ORF">Hypma_002122</name>
</gene>
<feature type="region of interest" description="Disordered" evidence="1">
    <location>
        <begin position="104"/>
        <end position="138"/>
    </location>
</feature>
<sequence length="216" mass="23865">MTSARVKSESVSPARLFFNSSPNVRMAAHGTNELSSRLFNGGALDSQITDSQYIDNLTGHATHASSSASPSGGRGVSPDAANAWVSPNGMIQSQHKLYLAKTPQTEDMSPSPSTPMATQLRVHDRTSKSPSLQNFQRKQEEMGLTEIETLLTAKIKELRKKDVAELLDVMAEVKVSEKRLLRECRVLRSINARLIQVLVDQKIEIPCFVREYIPSE</sequence>
<dbReference type="Proteomes" id="UP000076154">
    <property type="component" value="Unassembled WGS sequence"/>
</dbReference>
<dbReference type="AlphaFoldDB" id="A0A369K870"/>
<evidence type="ECO:0000313" key="3">
    <source>
        <dbReference type="Proteomes" id="UP000076154"/>
    </source>
</evidence>
<evidence type="ECO:0000313" key="2">
    <source>
        <dbReference type="EMBL" id="RDB27984.1"/>
    </source>
</evidence>
<proteinExistence type="predicted"/>